<dbReference type="AlphaFoldDB" id="A0A0C3L5S1"/>
<dbReference type="OrthoDB" id="2641874at2759"/>
<sequence>MFILHDACQAISIWEGLQYGLLSRWRRSGLLVARPLNIGCPRELSVLDCAFLEGCIAHRPDIYLSELQEKLEDSRGVITSMSTIQQTILC</sequence>
<dbReference type="HOGENOM" id="CLU_2489362_0_0_1"/>
<keyword evidence="2" id="KW-1185">Reference proteome</keyword>
<evidence type="ECO:0000313" key="2">
    <source>
        <dbReference type="Proteomes" id="UP000054248"/>
    </source>
</evidence>
<dbReference type="EMBL" id="KN823478">
    <property type="protein sequence ID" value="KIO16827.1"/>
    <property type="molecule type" value="Genomic_DNA"/>
</dbReference>
<dbReference type="InterPro" id="IPR009057">
    <property type="entry name" value="Homeodomain-like_sf"/>
</dbReference>
<dbReference type="Proteomes" id="UP000054248">
    <property type="component" value="Unassembled WGS sequence"/>
</dbReference>
<accession>A0A0C3L5S1</accession>
<gene>
    <name evidence="1" type="ORF">M407DRAFT_33525</name>
</gene>
<protein>
    <submittedName>
        <fullName evidence="1">Uncharacterized protein</fullName>
    </submittedName>
</protein>
<name>A0A0C3L5S1_9AGAM</name>
<reference evidence="1 2" key="1">
    <citation type="submission" date="2014-04" db="EMBL/GenBank/DDBJ databases">
        <authorList>
            <consortium name="DOE Joint Genome Institute"/>
            <person name="Kuo A."/>
            <person name="Girlanda M."/>
            <person name="Perotto S."/>
            <person name="Kohler A."/>
            <person name="Nagy L.G."/>
            <person name="Floudas D."/>
            <person name="Copeland A."/>
            <person name="Barry K.W."/>
            <person name="Cichocki N."/>
            <person name="Veneault-Fourrey C."/>
            <person name="LaButti K."/>
            <person name="Lindquist E.A."/>
            <person name="Lipzen A."/>
            <person name="Lundell T."/>
            <person name="Morin E."/>
            <person name="Murat C."/>
            <person name="Sun H."/>
            <person name="Tunlid A."/>
            <person name="Henrissat B."/>
            <person name="Grigoriev I.V."/>
            <person name="Hibbett D.S."/>
            <person name="Martin F."/>
            <person name="Nordberg H.P."/>
            <person name="Cantor M.N."/>
            <person name="Hua S.X."/>
        </authorList>
    </citation>
    <scope>NUCLEOTIDE SEQUENCE [LARGE SCALE GENOMIC DNA]</scope>
    <source>
        <strain evidence="1 2">MUT 4182</strain>
    </source>
</reference>
<proteinExistence type="predicted"/>
<reference evidence="2" key="2">
    <citation type="submission" date="2015-01" db="EMBL/GenBank/DDBJ databases">
        <title>Evolutionary Origins and Diversification of the Mycorrhizal Mutualists.</title>
        <authorList>
            <consortium name="DOE Joint Genome Institute"/>
            <consortium name="Mycorrhizal Genomics Consortium"/>
            <person name="Kohler A."/>
            <person name="Kuo A."/>
            <person name="Nagy L.G."/>
            <person name="Floudas D."/>
            <person name="Copeland A."/>
            <person name="Barry K.W."/>
            <person name="Cichocki N."/>
            <person name="Veneault-Fourrey C."/>
            <person name="LaButti K."/>
            <person name="Lindquist E.A."/>
            <person name="Lipzen A."/>
            <person name="Lundell T."/>
            <person name="Morin E."/>
            <person name="Murat C."/>
            <person name="Riley R."/>
            <person name="Ohm R."/>
            <person name="Sun H."/>
            <person name="Tunlid A."/>
            <person name="Henrissat B."/>
            <person name="Grigoriev I.V."/>
            <person name="Hibbett D.S."/>
            <person name="Martin F."/>
        </authorList>
    </citation>
    <scope>NUCLEOTIDE SEQUENCE [LARGE SCALE GENOMIC DNA]</scope>
    <source>
        <strain evidence="2">MUT 4182</strain>
    </source>
</reference>
<dbReference type="SUPFAM" id="SSF46689">
    <property type="entry name" value="Homeodomain-like"/>
    <property type="match status" value="1"/>
</dbReference>
<organism evidence="1 2">
    <name type="scientific">Tulasnella calospora MUT 4182</name>
    <dbReference type="NCBI Taxonomy" id="1051891"/>
    <lineage>
        <taxon>Eukaryota</taxon>
        <taxon>Fungi</taxon>
        <taxon>Dikarya</taxon>
        <taxon>Basidiomycota</taxon>
        <taxon>Agaricomycotina</taxon>
        <taxon>Agaricomycetes</taxon>
        <taxon>Cantharellales</taxon>
        <taxon>Tulasnellaceae</taxon>
        <taxon>Tulasnella</taxon>
    </lineage>
</organism>
<evidence type="ECO:0000313" key="1">
    <source>
        <dbReference type="EMBL" id="KIO16827.1"/>
    </source>
</evidence>
<dbReference type="STRING" id="1051891.A0A0C3L5S1"/>